<organism evidence="2">
    <name type="scientific">marine metagenome</name>
    <dbReference type="NCBI Taxonomy" id="408172"/>
    <lineage>
        <taxon>unclassified sequences</taxon>
        <taxon>metagenomes</taxon>
        <taxon>ecological metagenomes</taxon>
    </lineage>
</organism>
<feature type="transmembrane region" description="Helical" evidence="1">
    <location>
        <begin position="170"/>
        <end position="191"/>
    </location>
</feature>
<keyword evidence="1" id="KW-1133">Transmembrane helix</keyword>
<reference evidence="2" key="1">
    <citation type="submission" date="2018-05" db="EMBL/GenBank/DDBJ databases">
        <authorList>
            <person name="Lanie J.A."/>
            <person name="Ng W.-L."/>
            <person name="Kazmierczak K.M."/>
            <person name="Andrzejewski T.M."/>
            <person name="Davidsen T.M."/>
            <person name="Wayne K.J."/>
            <person name="Tettelin H."/>
            <person name="Glass J.I."/>
            <person name="Rusch D."/>
            <person name="Podicherti R."/>
            <person name="Tsui H.-C.T."/>
            <person name="Winkler M.E."/>
        </authorList>
    </citation>
    <scope>NUCLEOTIDE SEQUENCE</scope>
</reference>
<proteinExistence type="predicted"/>
<feature type="transmembrane region" description="Helical" evidence="1">
    <location>
        <begin position="197"/>
        <end position="217"/>
    </location>
</feature>
<sequence length="230" mass="25726">NSFATLSLRSQATATVIRYMLIVFGVLLLVRCWNLLAPVSYTNPRTGPYHRWSRQAVAMSVMLVLLMFSEPAVFSSAHASEYDIAVKVPVAEEDNPTLDNNNNNQPTNSLNMIAAWENSDIYKNLAMTFIFLAIQIAVYFLCLRKIREIDEDPDASPRLKLTLLENEDNLFDMGLYIGIAGTALGLALIMVDFFDKPVAAYASNVFGIMCVAVVKIWHVRGVKQKLLIQC</sequence>
<protein>
    <submittedName>
        <fullName evidence="2">Uncharacterized protein</fullName>
    </submittedName>
</protein>
<accession>A0A383EM19</accession>
<evidence type="ECO:0000313" key="2">
    <source>
        <dbReference type="EMBL" id="SVE57634.1"/>
    </source>
</evidence>
<keyword evidence="1" id="KW-0812">Transmembrane</keyword>
<dbReference type="AlphaFoldDB" id="A0A383EM19"/>
<keyword evidence="1" id="KW-0472">Membrane</keyword>
<feature type="transmembrane region" description="Helical" evidence="1">
    <location>
        <begin position="121"/>
        <end position="142"/>
    </location>
</feature>
<dbReference type="EMBL" id="UINC01226942">
    <property type="protein sequence ID" value="SVE57634.1"/>
    <property type="molecule type" value="Genomic_DNA"/>
</dbReference>
<feature type="non-terminal residue" evidence="2">
    <location>
        <position position="1"/>
    </location>
</feature>
<feature type="non-terminal residue" evidence="2">
    <location>
        <position position="230"/>
    </location>
</feature>
<feature type="transmembrane region" description="Helical" evidence="1">
    <location>
        <begin position="56"/>
        <end position="74"/>
    </location>
</feature>
<feature type="transmembrane region" description="Helical" evidence="1">
    <location>
        <begin position="16"/>
        <end position="36"/>
    </location>
</feature>
<gene>
    <name evidence="2" type="ORF">METZ01_LOCUS510488</name>
</gene>
<evidence type="ECO:0000256" key="1">
    <source>
        <dbReference type="SAM" id="Phobius"/>
    </source>
</evidence>
<name>A0A383EM19_9ZZZZ</name>